<reference evidence="3 4" key="1">
    <citation type="journal article" date="2016" name="Nat. Commun.">
        <title>Thousands of microbial genomes shed light on interconnected biogeochemical processes in an aquifer system.</title>
        <authorList>
            <person name="Anantharaman K."/>
            <person name="Brown C.T."/>
            <person name="Hug L.A."/>
            <person name="Sharon I."/>
            <person name="Castelle C.J."/>
            <person name="Probst A.J."/>
            <person name="Thomas B.C."/>
            <person name="Singh A."/>
            <person name="Wilkins M.J."/>
            <person name="Karaoz U."/>
            <person name="Brodie E.L."/>
            <person name="Williams K.H."/>
            <person name="Hubbard S.S."/>
            <person name="Banfield J.F."/>
        </authorList>
    </citation>
    <scope>NUCLEOTIDE SEQUENCE [LARGE SCALE GENOMIC DNA]</scope>
</reference>
<gene>
    <name evidence="3" type="ORF">A2519_12580</name>
</gene>
<protein>
    <recommendedName>
        <fullName evidence="2">DUF362 domain-containing protein</fullName>
    </recommendedName>
</protein>
<feature type="domain" description="DUF362" evidence="2">
    <location>
        <begin position="64"/>
        <end position="260"/>
    </location>
</feature>
<dbReference type="AlphaFoldDB" id="A0A1F7EZH1"/>
<dbReference type="InterPro" id="IPR007160">
    <property type="entry name" value="DUF362"/>
</dbReference>
<evidence type="ECO:0000259" key="2">
    <source>
        <dbReference type="Pfam" id="PF04015"/>
    </source>
</evidence>
<organism evidence="3 4">
    <name type="scientific">Candidatus Raymondbacteria bacterium RIFOXYD12_FULL_49_13</name>
    <dbReference type="NCBI Taxonomy" id="1817890"/>
    <lineage>
        <taxon>Bacteria</taxon>
        <taxon>Raymondiibacteriota</taxon>
    </lineage>
</organism>
<dbReference type="Proteomes" id="UP000179243">
    <property type="component" value="Unassembled WGS sequence"/>
</dbReference>
<proteinExistence type="predicted"/>
<keyword evidence="1" id="KW-0732">Signal</keyword>
<dbReference type="Pfam" id="PF04015">
    <property type="entry name" value="DUF362"/>
    <property type="match status" value="1"/>
</dbReference>
<dbReference type="EMBL" id="MFYX01000159">
    <property type="protein sequence ID" value="OGJ99784.1"/>
    <property type="molecule type" value="Genomic_DNA"/>
</dbReference>
<feature type="signal peptide" evidence="1">
    <location>
        <begin position="1"/>
        <end position="20"/>
    </location>
</feature>
<dbReference type="PROSITE" id="PS51318">
    <property type="entry name" value="TAT"/>
    <property type="match status" value="1"/>
</dbReference>
<feature type="chain" id="PRO_5009528299" description="DUF362 domain-containing protein" evidence="1">
    <location>
        <begin position="21"/>
        <end position="299"/>
    </location>
</feature>
<evidence type="ECO:0000313" key="4">
    <source>
        <dbReference type="Proteomes" id="UP000179243"/>
    </source>
</evidence>
<comment type="caution">
    <text evidence="3">The sequence shown here is derived from an EMBL/GenBank/DDBJ whole genome shotgun (WGS) entry which is preliminary data.</text>
</comment>
<dbReference type="InterPro" id="IPR006311">
    <property type="entry name" value="TAT_signal"/>
</dbReference>
<sequence length="299" mass="31902">MSRRRFLGAGAAAVSSTVVAPSLLSAQTAKPVVAVAKGAAADAVRKAVDALGGMGAFVQKGARVVIKPNMGFPNPPEWATTTNPEVVKIVVDLCIEAGARRVIVMDHPLRDAEICKARTGIADMLKDVKQAIVAFPDDPKFYDEVSVPGAQELKKTAVAKEVLKADVLICVPVAKSHSATGVSLSIKGLMGLVWNRQVFHEQMELNRAIAEQLYVIKPKLTIIDAMNALITNGPSGPGKVEKLGTIVASADPVAADSYTVGLARWYNREFKGSQVKHLKIANELGFGEIDIEKMDVRII</sequence>
<evidence type="ECO:0000313" key="3">
    <source>
        <dbReference type="EMBL" id="OGJ99784.1"/>
    </source>
</evidence>
<evidence type="ECO:0000256" key="1">
    <source>
        <dbReference type="SAM" id="SignalP"/>
    </source>
</evidence>
<accession>A0A1F7EZH1</accession>
<name>A0A1F7EZH1_UNCRA</name>